<evidence type="ECO:0000313" key="1">
    <source>
        <dbReference type="EMBL" id="KAH3690268.1"/>
    </source>
</evidence>
<organism evidence="1 2">
    <name type="scientific">Dreissena polymorpha</name>
    <name type="common">Zebra mussel</name>
    <name type="synonym">Mytilus polymorpha</name>
    <dbReference type="NCBI Taxonomy" id="45954"/>
    <lineage>
        <taxon>Eukaryota</taxon>
        <taxon>Metazoa</taxon>
        <taxon>Spiralia</taxon>
        <taxon>Lophotrochozoa</taxon>
        <taxon>Mollusca</taxon>
        <taxon>Bivalvia</taxon>
        <taxon>Autobranchia</taxon>
        <taxon>Heteroconchia</taxon>
        <taxon>Euheterodonta</taxon>
        <taxon>Imparidentia</taxon>
        <taxon>Neoheterodontei</taxon>
        <taxon>Myida</taxon>
        <taxon>Dreissenoidea</taxon>
        <taxon>Dreissenidae</taxon>
        <taxon>Dreissena</taxon>
    </lineage>
</organism>
<dbReference type="EMBL" id="JAIWYP010000070">
    <property type="protein sequence ID" value="KAH3690268.1"/>
    <property type="molecule type" value="Genomic_DNA"/>
</dbReference>
<keyword evidence="2" id="KW-1185">Reference proteome</keyword>
<protein>
    <submittedName>
        <fullName evidence="1">Uncharacterized protein</fullName>
    </submittedName>
</protein>
<dbReference type="Proteomes" id="UP000828390">
    <property type="component" value="Unassembled WGS sequence"/>
</dbReference>
<sequence length="133" mass="14907">MPLVNFTMLPALSVPKSPEFQTLASSFCSRVTPWLSNFDSGIPSYARNNGCGLSSFGMNGTKPYVKVIMRFNEVITQQNAVPFVDRISRIMKEHASRLMFGNTVVLSVADFRIPKIKFRPENANPLVQDVFMT</sequence>
<name>A0A9D3XZS6_DREPO</name>
<reference evidence="1" key="1">
    <citation type="journal article" date="2019" name="bioRxiv">
        <title>The Genome of the Zebra Mussel, Dreissena polymorpha: A Resource for Invasive Species Research.</title>
        <authorList>
            <person name="McCartney M.A."/>
            <person name="Auch B."/>
            <person name="Kono T."/>
            <person name="Mallez S."/>
            <person name="Zhang Y."/>
            <person name="Obille A."/>
            <person name="Becker A."/>
            <person name="Abrahante J.E."/>
            <person name="Garbe J."/>
            <person name="Badalamenti J.P."/>
            <person name="Herman A."/>
            <person name="Mangelson H."/>
            <person name="Liachko I."/>
            <person name="Sullivan S."/>
            <person name="Sone E.D."/>
            <person name="Koren S."/>
            <person name="Silverstein K.A.T."/>
            <person name="Beckman K.B."/>
            <person name="Gohl D.M."/>
        </authorList>
    </citation>
    <scope>NUCLEOTIDE SEQUENCE</scope>
    <source>
        <strain evidence="1">Duluth1</strain>
        <tissue evidence="1">Whole animal</tissue>
    </source>
</reference>
<proteinExistence type="predicted"/>
<reference evidence="1" key="2">
    <citation type="submission" date="2020-11" db="EMBL/GenBank/DDBJ databases">
        <authorList>
            <person name="McCartney M.A."/>
            <person name="Auch B."/>
            <person name="Kono T."/>
            <person name="Mallez S."/>
            <person name="Becker A."/>
            <person name="Gohl D.M."/>
            <person name="Silverstein K.A.T."/>
            <person name="Koren S."/>
            <person name="Bechman K.B."/>
            <person name="Herman A."/>
            <person name="Abrahante J.E."/>
            <person name="Garbe J."/>
        </authorList>
    </citation>
    <scope>NUCLEOTIDE SEQUENCE</scope>
    <source>
        <strain evidence="1">Duluth1</strain>
        <tissue evidence="1">Whole animal</tissue>
    </source>
</reference>
<comment type="caution">
    <text evidence="1">The sequence shown here is derived from an EMBL/GenBank/DDBJ whole genome shotgun (WGS) entry which is preliminary data.</text>
</comment>
<gene>
    <name evidence="1" type="ORF">DPMN_192147</name>
</gene>
<dbReference type="AlphaFoldDB" id="A0A9D3XZS6"/>
<accession>A0A9D3XZS6</accession>
<evidence type="ECO:0000313" key="2">
    <source>
        <dbReference type="Proteomes" id="UP000828390"/>
    </source>
</evidence>